<feature type="domain" description="RNA polymerase sigma factor 70 region 4 type 2" evidence="6">
    <location>
        <begin position="120"/>
        <end position="172"/>
    </location>
</feature>
<dbReference type="Gene3D" id="1.10.10.10">
    <property type="entry name" value="Winged helix-like DNA-binding domain superfamily/Winged helix DNA-binding domain"/>
    <property type="match status" value="1"/>
</dbReference>
<evidence type="ECO:0000256" key="4">
    <source>
        <dbReference type="ARBA" id="ARBA00023163"/>
    </source>
</evidence>
<evidence type="ECO:0000256" key="3">
    <source>
        <dbReference type="ARBA" id="ARBA00023082"/>
    </source>
</evidence>
<dbReference type="GO" id="GO:0006352">
    <property type="term" value="P:DNA-templated transcription initiation"/>
    <property type="evidence" value="ECO:0007669"/>
    <property type="project" value="InterPro"/>
</dbReference>
<evidence type="ECO:0000313" key="7">
    <source>
        <dbReference type="EMBL" id="MCO4292471.1"/>
    </source>
</evidence>
<sequence length="189" mass="21815">MKLMHKIGVDELVAGCRNGNRKSQEALYKHFSSKMLGVCLRYTRDRDEAEDVLQVGFIRMFEKLYLYKGEGAFEGWLRRIMVNTAIEFYRRNSRMYPVVDLEEAENQSSSDLPINNLNVQELLNLVQKLPPGYRIVFNMYAIEGYGHKEIAEQLGISEGTSKSQLNRARTQLKEWILKMEGGSNVATIR</sequence>
<gene>
    <name evidence="7" type="ORF">NF867_06335</name>
</gene>
<dbReference type="Pfam" id="PF08281">
    <property type="entry name" value="Sigma70_r4_2"/>
    <property type="match status" value="1"/>
</dbReference>
<dbReference type="NCBIfam" id="TIGR02937">
    <property type="entry name" value="sigma70-ECF"/>
    <property type="match status" value="1"/>
</dbReference>
<reference evidence="7" key="1">
    <citation type="submission" date="2022-06" db="EMBL/GenBank/DDBJ databases">
        <title>Solitalea sp. MAHUQ-68 isolated from rhizospheric soil.</title>
        <authorList>
            <person name="Huq M.A."/>
        </authorList>
    </citation>
    <scope>NUCLEOTIDE SEQUENCE</scope>
    <source>
        <strain evidence="7">MAHUQ-68</strain>
    </source>
</reference>
<dbReference type="InterPro" id="IPR014284">
    <property type="entry name" value="RNA_pol_sigma-70_dom"/>
</dbReference>
<dbReference type="InterPro" id="IPR013249">
    <property type="entry name" value="RNA_pol_sigma70_r4_t2"/>
</dbReference>
<dbReference type="GO" id="GO:0016987">
    <property type="term" value="F:sigma factor activity"/>
    <property type="evidence" value="ECO:0007669"/>
    <property type="project" value="UniProtKB-KW"/>
</dbReference>
<dbReference type="SUPFAM" id="SSF88659">
    <property type="entry name" value="Sigma3 and sigma4 domains of RNA polymerase sigma factors"/>
    <property type="match status" value="1"/>
</dbReference>
<protein>
    <submittedName>
        <fullName evidence="7">RNA polymerase sigma factor</fullName>
    </submittedName>
</protein>
<dbReference type="Pfam" id="PF04542">
    <property type="entry name" value="Sigma70_r2"/>
    <property type="match status" value="1"/>
</dbReference>
<dbReference type="CDD" id="cd06171">
    <property type="entry name" value="Sigma70_r4"/>
    <property type="match status" value="1"/>
</dbReference>
<evidence type="ECO:0000256" key="1">
    <source>
        <dbReference type="ARBA" id="ARBA00010641"/>
    </source>
</evidence>
<dbReference type="SUPFAM" id="SSF88946">
    <property type="entry name" value="Sigma2 domain of RNA polymerase sigma factors"/>
    <property type="match status" value="1"/>
</dbReference>
<dbReference type="InterPro" id="IPR007627">
    <property type="entry name" value="RNA_pol_sigma70_r2"/>
</dbReference>
<dbReference type="InterPro" id="IPR036388">
    <property type="entry name" value="WH-like_DNA-bd_sf"/>
</dbReference>
<comment type="caution">
    <text evidence="7">The sequence shown here is derived from an EMBL/GenBank/DDBJ whole genome shotgun (WGS) entry which is preliminary data.</text>
</comment>
<dbReference type="PANTHER" id="PTHR43133">
    <property type="entry name" value="RNA POLYMERASE ECF-TYPE SIGMA FACTO"/>
    <property type="match status" value="1"/>
</dbReference>
<dbReference type="RefSeq" id="WP_252586898.1">
    <property type="nucleotide sequence ID" value="NZ_JAMWYS010000024.1"/>
</dbReference>
<keyword evidence="2" id="KW-0805">Transcription regulation</keyword>
<dbReference type="GO" id="GO:0003677">
    <property type="term" value="F:DNA binding"/>
    <property type="evidence" value="ECO:0007669"/>
    <property type="project" value="InterPro"/>
</dbReference>
<evidence type="ECO:0000259" key="6">
    <source>
        <dbReference type="Pfam" id="PF08281"/>
    </source>
</evidence>
<keyword evidence="8" id="KW-1185">Reference proteome</keyword>
<evidence type="ECO:0000259" key="5">
    <source>
        <dbReference type="Pfam" id="PF04542"/>
    </source>
</evidence>
<dbReference type="InterPro" id="IPR013325">
    <property type="entry name" value="RNA_pol_sigma_r2"/>
</dbReference>
<dbReference type="InterPro" id="IPR013324">
    <property type="entry name" value="RNA_pol_sigma_r3/r4-like"/>
</dbReference>
<dbReference type="AlphaFoldDB" id="A0A9X2F530"/>
<name>A0A9X2F530_9SPHI</name>
<dbReference type="EMBL" id="JAMWYS010000024">
    <property type="protein sequence ID" value="MCO4292471.1"/>
    <property type="molecule type" value="Genomic_DNA"/>
</dbReference>
<keyword evidence="4" id="KW-0804">Transcription</keyword>
<feature type="domain" description="RNA polymerase sigma-70 region 2" evidence="5">
    <location>
        <begin position="27"/>
        <end position="94"/>
    </location>
</feature>
<dbReference type="Proteomes" id="UP001155182">
    <property type="component" value="Unassembled WGS sequence"/>
</dbReference>
<comment type="similarity">
    <text evidence="1">Belongs to the sigma-70 factor family. ECF subfamily.</text>
</comment>
<proteinExistence type="inferred from homology"/>
<keyword evidence="3" id="KW-0731">Sigma factor</keyword>
<dbReference type="Gene3D" id="1.10.1740.10">
    <property type="match status" value="1"/>
</dbReference>
<dbReference type="PANTHER" id="PTHR43133:SF46">
    <property type="entry name" value="RNA POLYMERASE SIGMA-70 FACTOR ECF SUBFAMILY"/>
    <property type="match status" value="1"/>
</dbReference>
<organism evidence="7 8">
    <name type="scientific">Solitalea agri</name>
    <dbReference type="NCBI Taxonomy" id="2953739"/>
    <lineage>
        <taxon>Bacteria</taxon>
        <taxon>Pseudomonadati</taxon>
        <taxon>Bacteroidota</taxon>
        <taxon>Sphingobacteriia</taxon>
        <taxon>Sphingobacteriales</taxon>
        <taxon>Sphingobacteriaceae</taxon>
        <taxon>Solitalea</taxon>
    </lineage>
</organism>
<evidence type="ECO:0000313" key="8">
    <source>
        <dbReference type="Proteomes" id="UP001155182"/>
    </source>
</evidence>
<evidence type="ECO:0000256" key="2">
    <source>
        <dbReference type="ARBA" id="ARBA00023015"/>
    </source>
</evidence>
<accession>A0A9X2F530</accession>
<dbReference type="InterPro" id="IPR039425">
    <property type="entry name" value="RNA_pol_sigma-70-like"/>
</dbReference>